<feature type="transmembrane region" description="Helical" evidence="21">
    <location>
        <begin position="284"/>
        <end position="305"/>
    </location>
</feature>
<comment type="caution">
    <text evidence="22">The sequence shown here is derived from an EMBL/GenBank/DDBJ whole genome shotgun (WGS) entry which is preliminary data.</text>
</comment>
<sequence length="377" mass="41475">MAQFKQKFNKLIGRNGEPDIAMLVTVSIIILLGLIMLSSASGTFAYSRFNDGYYFIKHQFLALLIGIGLFFYFSKTDYHIWKKYSIHLLIFSVVLLILVFIPGISSSANFKAQSWINIFGFSLQPSEFVKLTFLIYLAAWLEARNKKLESVSQGVGPFLAVLGVIAFLMLMQPDFGTLSIIVITSLIAYFVGGGKVSHIFMIILAGIIALFIMVQLKPYQAERFRCFMDPSYNSAGTCYQVNQSLIAVGSGGLWGRGFGASRQKLMYLPEVSGDSIFPVIGEEMGFVFSSLLVILFLILFYRGYIIAKNSPDHFGQVLAIGIVSWITIQAIINIGGMINLMPMTGVPLPFISSGGSAIMSALAAVGILANISRQAKY</sequence>
<feature type="transmembrane region" description="Helical" evidence="21">
    <location>
        <begin position="116"/>
        <end position="139"/>
    </location>
</feature>
<evidence type="ECO:0000256" key="19">
    <source>
        <dbReference type="ARBA" id="ARBA00044770"/>
    </source>
</evidence>
<keyword evidence="4" id="KW-0132">Cell division</keyword>
<keyword evidence="13" id="KW-0961">Cell wall biogenesis/degradation</keyword>
<keyword evidence="10 21" id="KW-1133">Transmembrane helix</keyword>
<protein>
    <recommendedName>
        <fullName evidence="17">Probable peptidoglycan glycosyltransferase FtsW</fullName>
        <ecNumber evidence="19">2.4.99.28</ecNumber>
    </recommendedName>
    <alternativeName>
        <fullName evidence="18">Cell division protein FtsW</fullName>
    </alternativeName>
    <alternativeName>
        <fullName evidence="15">Cell wall polymerase</fullName>
    </alternativeName>
    <alternativeName>
        <fullName evidence="14">Peptidoglycan polymerase</fullName>
    </alternativeName>
</protein>
<dbReference type="GO" id="GO:0071555">
    <property type="term" value="P:cell wall organization"/>
    <property type="evidence" value="ECO:0007669"/>
    <property type="project" value="UniProtKB-KW"/>
</dbReference>
<evidence type="ECO:0000256" key="16">
    <source>
        <dbReference type="ARBA" id="ARBA00038053"/>
    </source>
</evidence>
<organism evidence="22 23">
    <name type="scientific">Candidatus Falkowbacteria bacterium GW2011_GWF2_39_8</name>
    <dbReference type="NCBI Taxonomy" id="1618642"/>
    <lineage>
        <taxon>Bacteria</taxon>
        <taxon>Candidatus Falkowiibacteriota</taxon>
    </lineage>
</organism>
<evidence type="ECO:0000256" key="8">
    <source>
        <dbReference type="ARBA" id="ARBA00022960"/>
    </source>
</evidence>
<dbReference type="PANTHER" id="PTHR30474">
    <property type="entry name" value="CELL CYCLE PROTEIN"/>
    <property type="match status" value="1"/>
</dbReference>
<evidence type="ECO:0000256" key="12">
    <source>
        <dbReference type="ARBA" id="ARBA00023306"/>
    </source>
</evidence>
<keyword evidence="11 21" id="KW-0472">Membrane</keyword>
<dbReference type="GO" id="GO:0008955">
    <property type="term" value="F:peptidoglycan glycosyltransferase activity"/>
    <property type="evidence" value="ECO:0007669"/>
    <property type="project" value="UniProtKB-EC"/>
</dbReference>
<dbReference type="GO" id="GO:0051301">
    <property type="term" value="P:cell division"/>
    <property type="evidence" value="ECO:0007669"/>
    <property type="project" value="UniProtKB-KW"/>
</dbReference>
<reference evidence="22 23" key="1">
    <citation type="journal article" date="2015" name="Nature">
        <title>rRNA introns, odd ribosomes, and small enigmatic genomes across a large radiation of phyla.</title>
        <authorList>
            <person name="Brown C.T."/>
            <person name="Hug L.A."/>
            <person name="Thomas B.C."/>
            <person name="Sharon I."/>
            <person name="Castelle C.J."/>
            <person name="Singh A."/>
            <person name="Wilkins M.J."/>
            <person name="Williams K.H."/>
            <person name="Banfield J.F."/>
        </authorList>
    </citation>
    <scope>NUCLEOTIDE SEQUENCE [LARGE SCALE GENOMIC DNA]</scope>
</reference>
<dbReference type="GO" id="GO:0008360">
    <property type="term" value="P:regulation of cell shape"/>
    <property type="evidence" value="ECO:0007669"/>
    <property type="project" value="UniProtKB-KW"/>
</dbReference>
<evidence type="ECO:0000256" key="3">
    <source>
        <dbReference type="ARBA" id="ARBA00022475"/>
    </source>
</evidence>
<feature type="transmembrane region" description="Helical" evidence="21">
    <location>
        <begin position="175"/>
        <end position="192"/>
    </location>
</feature>
<feature type="transmembrane region" description="Helical" evidence="21">
    <location>
        <begin position="199"/>
        <end position="216"/>
    </location>
</feature>
<comment type="similarity">
    <text evidence="16">Belongs to the SEDS family. FtsW subfamily.</text>
</comment>
<dbReference type="AlphaFoldDB" id="A0A0G0PTF0"/>
<dbReference type="NCBIfam" id="TIGR02614">
    <property type="entry name" value="ftsW"/>
    <property type="match status" value="1"/>
</dbReference>
<evidence type="ECO:0000313" key="23">
    <source>
        <dbReference type="Proteomes" id="UP000034137"/>
    </source>
</evidence>
<evidence type="ECO:0000256" key="14">
    <source>
        <dbReference type="ARBA" id="ARBA00032370"/>
    </source>
</evidence>
<dbReference type="PANTHER" id="PTHR30474:SF2">
    <property type="entry name" value="PEPTIDOGLYCAN GLYCOSYLTRANSFERASE FTSW-RELATED"/>
    <property type="match status" value="1"/>
</dbReference>
<name>A0A0G0PTF0_9BACT</name>
<feature type="transmembrane region" description="Helical" evidence="21">
    <location>
        <begin position="317"/>
        <end position="338"/>
    </location>
</feature>
<evidence type="ECO:0000256" key="10">
    <source>
        <dbReference type="ARBA" id="ARBA00022989"/>
    </source>
</evidence>
<dbReference type="EMBL" id="LBXO01000070">
    <property type="protein sequence ID" value="KKR31173.1"/>
    <property type="molecule type" value="Genomic_DNA"/>
</dbReference>
<evidence type="ECO:0000313" key="22">
    <source>
        <dbReference type="EMBL" id="KKR31173.1"/>
    </source>
</evidence>
<evidence type="ECO:0000256" key="20">
    <source>
        <dbReference type="ARBA" id="ARBA00049902"/>
    </source>
</evidence>
<dbReference type="Proteomes" id="UP000034137">
    <property type="component" value="Unassembled WGS sequence"/>
</dbReference>
<evidence type="ECO:0000256" key="9">
    <source>
        <dbReference type="ARBA" id="ARBA00022984"/>
    </source>
</evidence>
<feature type="transmembrane region" description="Helical" evidence="21">
    <location>
        <begin position="52"/>
        <end position="73"/>
    </location>
</feature>
<evidence type="ECO:0000256" key="4">
    <source>
        <dbReference type="ARBA" id="ARBA00022618"/>
    </source>
</evidence>
<dbReference type="InterPro" id="IPR001182">
    <property type="entry name" value="FtsW/RodA"/>
</dbReference>
<evidence type="ECO:0000256" key="13">
    <source>
        <dbReference type="ARBA" id="ARBA00023316"/>
    </source>
</evidence>
<evidence type="ECO:0000256" key="1">
    <source>
        <dbReference type="ARBA" id="ARBA00004651"/>
    </source>
</evidence>
<dbReference type="GO" id="GO:0015648">
    <property type="term" value="F:lipid-linked peptidoglycan transporter activity"/>
    <property type="evidence" value="ECO:0007669"/>
    <property type="project" value="TreeGrafter"/>
</dbReference>
<comment type="subcellular location">
    <subcellularLocation>
        <location evidence="1">Cell membrane</location>
        <topology evidence="1">Multi-pass membrane protein</topology>
    </subcellularLocation>
</comment>
<evidence type="ECO:0000256" key="17">
    <source>
        <dbReference type="ARBA" id="ARBA00041185"/>
    </source>
</evidence>
<comment type="pathway">
    <text evidence="2">Cell wall biogenesis; peptidoglycan biosynthesis.</text>
</comment>
<evidence type="ECO:0000256" key="2">
    <source>
        <dbReference type="ARBA" id="ARBA00004752"/>
    </source>
</evidence>
<evidence type="ECO:0000256" key="21">
    <source>
        <dbReference type="SAM" id="Phobius"/>
    </source>
</evidence>
<keyword evidence="9" id="KW-0573">Peptidoglycan synthesis</keyword>
<dbReference type="InterPro" id="IPR013437">
    <property type="entry name" value="FtsW"/>
</dbReference>
<dbReference type="GO" id="GO:0032153">
    <property type="term" value="C:cell division site"/>
    <property type="evidence" value="ECO:0007669"/>
    <property type="project" value="TreeGrafter"/>
</dbReference>
<dbReference type="GO" id="GO:0005886">
    <property type="term" value="C:plasma membrane"/>
    <property type="evidence" value="ECO:0007669"/>
    <property type="project" value="UniProtKB-SubCell"/>
</dbReference>
<evidence type="ECO:0000256" key="7">
    <source>
        <dbReference type="ARBA" id="ARBA00022692"/>
    </source>
</evidence>
<keyword evidence="8" id="KW-0133">Cell shape</keyword>
<feature type="transmembrane region" description="Helical" evidence="21">
    <location>
        <begin position="151"/>
        <end position="169"/>
    </location>
</feature>
<dbReference type="GO" id="GO:0009252">
    <property type="term" value="P:peptidoglycan biosynthetic process"/>
    <property type="evidence" value="ECO:0007669"/>
    <property type="project" value="UniProtKB-KW"/>
</dbReference>
<dbReference type="Pfam" id="PF01098">
    <property type="entry name" value="FTSW_RODA_SPOVE"/>
    <property type="match status" value="1"/>
</dbReference>
<keyword evidence="7 21" id="KW-0812">Transmembrane</keyword>
<evidence type="ECO:0000256" key="15">
    <source>
        <dbReference type="ARBA" id="ARBA00033270"/>
    </source>
</evidence>
<evidence type="ECO:0000256" key="11">
    <source>
        <dbReference type="ARBA" id="ARBA00023136"/>
    </source>
</evidence>
<gene>
    <name evidence="22" type="ORF">UT64_C0070G0001</name>
</gene>
<feature type="transmembrane region" description="Helical" evidence="21">
    <location>
        <begin position="20"/>
        <end position="46"/>
    </location>
</feature>
<evidence type="ECO:0000256" key="5">
    <source>
        <dbReference type="ARBA" id="ARBA00022676"/>
    </source>
</evidence>
<feature type="transmembrane region" description="Helical" evidence="21">
    <location>
        <begin position="350"/>
        <end position="371"/>
    </location>
</feature>
<keyword evidence="3" id="KW-1003">Cell membrane</keyword>
<comment type="catalytic activity">
    <reaction evidence="20">
        <text>[GlcNAc-(1-&gt;4)-Mur2Ac(oyl-L-Ala-gamma-D-Glu-L-Lys-D-Ala-D-Ala)](n)-di-trans,octa-cis-undecaprenyl diphosphate + beta-D-GlcNAc-(1-&gt;4)-Mur2Ac(oyl-L-Ala-gamma-D-Glu-L-Lys-D-Ala-D-Ala)-di-trans,octa-cis-undecaprenyl diphosphate = [GlcNAc-(1-&gt;4)-Mur2Ac(oyl-L-Ala-gamma-D-Glu-L-Lys-D-Ala-D-Ala)](n+1)-di-trans,octa-cis-undecaprenyl diphosphate + di-trans,octa-cis-undecaprenyl diphosphate + H(+)</text>
        <dbReference type="Rhea" id="RHEA:23708"/>
        <dbReference type="Rhea" id="RHEA-COMP:9602"/>
        <dbReference type="Rhea" id="RHEA-COMP:9603"/>
        <dbReference type="ChEBI" id="CHEBI:15378"/>
        <dbReference type="ChEBI" id="CHEBI:58405"/>
        <dbReference type="ChEBI" id="CHEBI:60033"/>
        <dbReference type="ChEBI" id="CHEBI:78435"/>
        <dbReference type="EC" id="2.4.99.28"/>
    </reaction>
</comment>
<keyword evidence="5" id="KW-0328">Glycosyltransferase</keyword>
<feature type="transmembrane region" description="Helical" evidence="21">
    <location>
        <begin position="85"/>
        <end position="104"/>
    </location>
</feature>
<accession>A0A0G0PTF0</accession>
<dbReference type="EC" id="2.4.99.28" evidence="19"/>
<keyword evidence="12" id="KW-0131">Cell cycle</keyword>
<evidence type="ECO:0000256" key="18">
    <source>
        <dbReference type="ARBA" id="ARBA00041418"/>
    </source>
</evidence>
<keyword evidence="6" id="KW-0808">Transferase</keyword>
<proteinExistence type="inferred from homology"/>
<evidence type="ECO:0000256" key="6">
    <source>
        <dbReference type="ARBA" id="ARBA00022679"/>
    </source>
</evidence>